<feature type="compositionally biased region" description="Polar residues" evidence="1">
    <location>
        <begin position="455"/>
        <end position="472"/>
    </location>
</feature>
<keyword evidence="2" id="KW-0732">Signal</keyword>
<dbReference type="InterPro" id="IPR023296">
    <property type="entry name" value="Glyco_hydro_beta-prop_sf"/>
</dbReference>
<proteinExistence type="predicted"/>
<evidence type="ECO:0000313" key="3">
    <source>
        <dbReference type="EMBL" id="CAE7902659.1"/>
    </source>
</evidence>
<dbReference type="EMBL" id="CAJNJA010071018">
    <property type="protein sequence ID" value="CAE7902659.1"/>
    <property type="molecule type" value="Genomic_DNA"/>
</dbReference>
<reference evidence="3" key="1">
    <citation type="submission" date="2021-02" db="EMBL/GenBank/DDBJ databases">
        <authorList>
            <person name="Dougan E. K."/>
            <person name="Rhodes N."/>
            <person name="Thang M."/>
            <person name="Chan C."/>
        </authorList>
    </citation>
    <scope>NUCLEOTIDE SEQUENCE</scope>
</reference>
<dbReference type="SUPFAM" id="SSF75005">
    <property type="entry name" value="Arabinanase/levansucrase/invertase"/>
    <property type="match status" value="1"/>
</dbReference>
<name>A0A813BIG0_9DINO</name>
<dbReference type="OrthoDB" id="6130531at2759"/>
<dbReference type="Proteomes" id="UP000601435">
    <property type="component" value="Unassembled WGS sequence"/>
</dbReference>
<organism evidence="3 4">
    <name type="scientific">Symbiodinium necroappetens</name>
    <dbReference type="NCBI Taxonomy" id="1628268"/>
    <lineage>
        <taxon>Eukaryota</taxon>
        <taxon>Sar</taxon>
        <taxon>Alveolata</taxon>
        <taxon>Dinophyceae</taxon>
        <taxon>Suessiales</taxon>
        <taxon>Symbiodiniaceae</taxon>
        <taxon>Symbiodinium</taxon>
    </lineage>
</organism>
<evidence type="ECO:0000313" key="4">
    <source>
        <dbReference type="Proteomes" id="UP000601435"/>
    </source>
</evidence>
<feature type="region of interest" description="Disordered" evidence="1">
    <location>
        <begin position="455"/>
        <end position="474"/>
    </location>
</feature>
<evidence type="ECO:0000256" key="1">
    <source>
        <dbReference type="SAM" id="MobiDB-lite"/>
    </source>
</evidence>
<dbReference type="Gene3D" id="2.10.25.10">
    <property type="entry name" value="Laminin"/>
    <property type="match status" value="1"/>
</dbReference>
<gene>
    <name evidence="3" type="ORF">SNEC2469_LOCUS30422</name>
</gene>
<protein>
    <recommendedName>
        <fullName evidence="5">EGF-like domain-containing protein</fullName>
    </recommendedName>
</protein>
<dbReference type="AlphaFoldDB" id="A0A813BIG0"/>
<sequence>MLTLLCAAFVTLCGACSTADDCSHNGACVSGACVCTAGWTGTACSVLDVAPVDKTKWGYMPIPDGFTSWGGAVLKDSGKYHMWVSENANKCGMNTWGTNSRCIHTEATSPEGPYTKTGVVFGPMCHEPKVIKAPTGETVMFFTGIYDGVTDVGSDGTGGFSSDHGYTPETEFLCDCSTGATAVDGNEAPLFGSCVNTASSDPTWMSWTTTPGDDASWSKPVMIIDPRDETSATGFQDAAFAGDTIDTNFAPVEIQANGSLLAMWRSWQDCPTGGGGTFCSVIHTASATHWKCSSAEDCKTKYTFQTRNIFADEGTGPAEWGANELFVSKGIEDPFGWKDSQGVFHAIFHYMVSERDLTSHAWSTDFFGKWTHTGDANVQNVSFTDGTFAKFESCERPNLVVDDAGKPVALATACNAGTNPPEGYMIEEFPILESSEFAVDDAAFTLVQPLLDGTNTNTAPVTTEPESTQGPKTYQGYHRRKWSRWWSWKKGHGSYGYSQTPSLVQDASSDIVHFMQINKNGSHEEL</sequence>
<evidence type="ECO:0008006" key="5">
    <source>
        <dbReference type="Google" id="ProtNLM"/>
    </source>
</evidence>
<feature type="chain" id="PRO_5032577413" description="EGF-like domain-containing protein" evidence="2">
    <location>
        <begin position="19"/>
        <end position="526"/>
    </location>
</feature>
<dbReference type="Pfam" id="PF23106">
    <property type="entry name" value="EGF_Teneurin"/>
    <property type="match status" value="1"/>
</dbReference>
<evidence type="ECO:0000256" key="2">
    <source>
        <dbReference type="SAM" id="SignalP"/>
    </source>
</evidence>
<comment type="caution">
    <text evidence="3">The sequence shown here is derived from an EMBL/GenBank/DDBJ whole genome shotgun (WGS) entry which is preliminary data.</text>
</comment>
<dbReference type="Gene3D" id="2.115.10.20">
    <property type="entry name" value="Glycosyl hydrolase domain, family 43"/>
    <property type="match status" value="1"/>
</dbReference>
<feature type="signal peptide" evidence="2">
    <location>
        <begin position="1"/>
        <end position="18"/>
    </location>
</feature>
<accession>A0A813BIG0</accession>
<keyword evidence="4" id="KW-1185">Reference proteome</keyword>